<dbReference type="OrthoDB" id="9794403at2"/>
<keyword evidence="3" id="KW-1185">Reference proteome</keyword>
<dbReference type="PANTHER" id="PTHR36966">
    <property type="entry name" value="REP-ASSOCIATED TYROSINE TRANSPOSASE"/>
    <property type="match status" value="1"/>
</dbReference>
<organism evidence="2 3">
    <name type="scientific">Cribrihabitans marinus</name>
    <dbReference type="NCBI Taxonomy" id="1227549"/>
    <lineage>
        <taxon>Bacteria</taxon>
        <taxon>Pseudomonadati</taxon>
        <taxon>Pseudomonadota</taxon>
        <taxon>Alphaproteobacteria</taxon>
        <taxon>Rhodobacterales</taxon>
        <taxon>Paracoccaceae</taxon>
        <taxon>Cribrihabitans</taxon>
    </lineage>
</organism>
<dbReference type="EMBL" id="FNYD01000008">
    <property type="protein sequence ID" value="SEJ90605.1"/>
    <property type="molecule type" value="Genomic_DNA"/>
</dbReference>
<dbReference type="InterPro" id="IPR002686">
    <property type="entry name" value="Transposase_17"/>
</dbReference>
<evidence type="ECO:0000313" key="2">
    <source>
        <dbReference type="EMBL" id="SEJ90605.1"/>
    </source>
</evidence>
<evidence type="ECO:0000313" key="3">
    <source>
        <dbReference type="Proteomes" id="UP000199379"/>
    </source>
</evidence>
<dbReference type="SMART" id="SM01321">
    <property type="entry name" value="Y1_Tnp"/>
    <property type="match status" value="1"/>
</dbReference>
<reference evidence="2 3" key="1">
    <citation type="submission" date="2016-10" db="EMBL/GenBank/DDBJ databases">
        <authorList>
            <person name="de Groot N.N."/>
        </authorList>
    </citation>
    <scope>NUCLEOTIDE SEQUENCE [LARGE SCALE GENOMIC DNA]</scope>
    <source>
        <strain evidence="2 3">DSM 29340</strain>
    </source>
</reference>
<dbReference type="InterPro" id="IPR036515">
    <property type="entry name" value="Transposase_17_sf"/>
</dbReference>
<accession>A0A1H7CXN5</accession>
<dbReference type="Gene3D" id="3.30.70.1290">
    <property type="entry name" value="Transposase IS200-like"/>
    <property type="match status" value="1"/>
</dbReference>
<protein>
    <submittedName>
        <fullName evidence="2">Putative transposase</fullName>
    </submittedName>
</protein>
<dbReference type="PANTHER" id="PTHR36966:SF1">
    <property type="entry name" value="REP-ASSOCIATED TYROSINE TRANSPOSASE"/>
    <property type="match status" value="1"/>
</dbReference>
<dbReference type="Proteomes" id="UP000199379">
    <property type="component" value="Unassembled WGS sequence"/>
</dbReference>
<sequence length="182" mass="21031">MTNYRRARIPGVKYFFTVALADRESDLLIRRIHALRRAFAQTLAERPFWCDACVVLPNHLHTVWTLPPGDADFSTRWGAIKSRFTRDVKPSGRMGLNPILRSRSKVSKGDAGVWQRRFWEHCIRNEEDYRRHMAYCWYNPVKHGLSGSAVDWPYSSIHRDIRAGRVAPGWSGACEQGEFGEP</sequence>
<dbReference type="InterPro" id="IPR052715">
    <property type="entry name" value="RAYT_transposase"/>
</dbReference>
<feature type="domain" description="Transposase IS200-like" evidence="1">
    <location>
        <begin position="9"/>
        <end position="139"/>
    </location>
</feature>
<dbReference type="NCBIfam" id="NF047646">
    <property type="entry name" value="REP_Tyr_transpos"/>
    <property type="match status" value="1"/>
</dbReference>
<dbReference type="GO" id="GO:0004803">
    <property type="term" value="F:transposase activity"/>
    <property type="evidence" value="ECO:0007669"/>
    <property type="project" value="InterPro"/>
</dbReference>
<dbReference type="GO" id="GO:0043565">
    <property type="term" value="F:sequence-specific DNA binding"/>
    <property type="evidence" value="ECO:0007669"/>
    <property type="project" value="TreeGrafter"/>
</dbReference>
<dbReference type="SUPFAM" id="SSF143422">
    <property type="entry name" value="Transposase IS200-like"/>
    <property type="match status" value="1"/>
</dbReference>
<dbReference type="STRING" id="1227549.SAMN05444007_108196"/>
<name>A0A1H7CXN5_9RHOB</name>
<dbReference type="AlphaFoldDB" id="A0A1H7CXN5"/>
<gene>
    <name evidence="2" type="ORF">SAMN05444007_108196</name>
</gene>
<proteinExistence type="predicted"/>
<evidence type="ECO:0000259" key="1">
    <source>
        <dbReference type="SMART" id="SM01321"/>
    </source>
</evidence>
<dbReference type="GO" id="GO:0006313">
    <property type="term" value="P:DNA transposition"/>
    <property type="evidence" value="ECO:0007669"/>
    <property type="project" value="InterPro"/>
</dbReference>
<dbReference type="RefSeq" id="WP_092368536.1">
    <property type="nucleotide sequence ID" value="NZ_BMGV01000008.1"/>
</dbReference>